<dbReference type="AlphaFoldDB" id="A0AAU8M2F2"/>
<organism evidence="1">
    <name type="scientific">Candidatus Electrothrix aestuarii</name>
    <dbReference type="NCBI Taxonomy" id="3062594"/>
    <lineage>
        <taxon>Bacteria</taxon>
        <taxon>Pseudomonadati</taxon>
        <taxon>Thermodesulfobacteriota</taxon>
        <taxon>Desulfobulbia</taxon>
        <taxon>Desulfobulbales</taxon>
        <taxon>Desulfobulbaceae</taxon>
        <taxon>Candidatus Electrothrix</taxon>
    </lineage>
</organism>
<dbReference type="EMBL" id="CP159373">
    <property type="protein sequence ID" value="XCN75337.1"/>
    <property type="molecule type" value="Genomic_DNA"/>
</dbReference>
<sequence>MKEYNVVNPPGSSNSLILRPGNVAKHIAQMLCLVNADFKKIIQEKNDEKISTLIKADEANRA</sequence>
<dbReference type="KEGG" id="eaj:Q3M24_11605"/>
<evidence type="ECO:0000313" key="1">
    <source>
        <dbReference type="EMBL" id="XCN75337.1"/>
    </source>
</evidence>
<gene>
    <name evidence="1" type="ORF">Q3M24_11605</name>
</gene>
<protein>
    <submittedName>
        <fullName evidence="1">Uncharacterized protein</fullName>
    </submittedName>
</protein>
<accession>A0AAU8M2F2</accession>
<reference evidence="1" key="2">
    <citation type="submission" date="2024-06" db="EMBL/GenBank/DDBJ databases">
        <authorList>
            <person name="Plum-Jensen L.E."/>
            <person name="Schramm A."/>
            <person name="Marshall I.P.G."/>
        </authorList>
    </citation>
    <scope>NUCLEOTIDE SEQUENCE</scope>
    <source>
        <strain evidence="1">Rat1</strain>
    </source>
</reference>
<reference evidence="1" key="1">
    <citation type="journal article" date="2024" name="Syst. Appl. Microbiol.">
        <title>First single-strain enrichments of Electrothrix cable bacteria, description of E. aestuarii sp. nov. and E. rattekaaiensis sp. nov., and proposal of a cable bacteria taxonomy following the rules of the SeqCode.</title>
        <authorList>
            <person name="Plum-Jensen L.E."/>
            <person name="Schramm A."/>
            <person name="Marshall I.P.G."/>
        </authorList>
    </citation>
    <scope>NUCLEOTIDE SEQUENCE</scope>
    <source>
        <strain evidence="1">Rat1</strain>
    </source>
</reference>
<proteinExistence type="predicted"/>
<name>A0AAU8M2F2_9BACT</name>